<dbReference type="AlphaFoldDB" id="A0AAV2MZ75"/>
<dbReference type="EMBL" id="CAXIPU020000689">
    <property type="protein sequence ID" value="CAL1672573.1"/>
    <property type="molecule type" value="Genomic_DNA"/>
</dbReference>
<comment type="caution">
    <text evidence="1">The sequence shown here is derived from an EMBL/GenBank/DDBJ whole genome shotgun (WGS) entry which is preliminary data.</text>
</comment>
<reference evidence="1" key="1">
    <citation type="submission" date="2024-04" db="EMBL/GenBank/DDBJ databases">
        <authorList>
            <consortium name="Molecular Ecology Group"/>
        </authorList>
    </citation>
    <scope>NUCLEOTIDE SEQUENCE</scope>
</reference>
<name>A0AAV2MZ75_9HYME</name>
<sequence>MQSLDELRSFLTSVLVVALSEDVSCSTNGISVPAETGLQSANNFIKGVHVEDFDPKNISKLDDFNSKDTPLSWQKWSDDLYAKANTLALQSQIGNIVNAFYNPAAAKKIKNLIQDLPL</sequence>
<gene>
    <name evidence="1" type="ORF">LPLAT_LOCUS9480</name>
</gene>
<keyword evidence="2" id="KW-1185">Reference proteome</keyword>
<evidence type="ECO:0000313" key="1">
    <source>
        <dbReference type="EMBL" id="CAL1672573.1"/>
    </source>
</evidence>
<protein>
    <submittedName>
        <fullName evidence="1">Uncharacterized protein</fullName>
    </submittedName>
</protein>
<evidence type="ECO:0000313" key="2">
    <source>
        <dbReference type="Proteomes" id="UP001497644"/>
    </source>
</evidence>
<organism evidence="1 2">
    <name type="scientific">Lasius platythorax</name>
    <dbReference type="NCBI Taxonomy" id="488582"/>
    <lineage>
        <taxon>Eukaryota</taxon>
        <taxon>Metazoa</taxon>
        <taxon>Ecdysozoa</taxon>
        <taxon>Arthropoda</taxon>
        <taxon>Hexapoda</taxon>
        <taxon>Insecta</taxon>
        <taxon>Pterygota</taxon>
        <taxon>Neoptera</taxon>
        <taxon>Endopterygota</taxon>
        <taxon>Hymenoptera</taxon>
        <taxon>Apocrita</taxon>
        <taxon>Aculeata</taxon>
        <taxon>Formicoidea</taxon>
        <taxon>Formicidae</taxon>
        <taxon>Formicinae</taxon>
        <taxon>Lasius</taxon>
        <taxon>Lasius</taxon>
    </lineage>
</organism>
<accession>A0AAV2MZ75</accession>
<proteinExistence type="predicted"/>
<dbReference type="Proteomes" id="UP001497644">
    <property type="component" value="Unassembled WGS sequence"/>
</dbReference>